<dbReference type="InterPro" id="IPR036680">
    <property type="entry name" value="SPOR-like_sf"/>
</dbReference>
<keyword evidence="2" id="KW-1133">Transmembrane helix</keyword>
<dbReference type="GO" id="GO:0042834">
    <property type="term" value="F:peptidoglycan binding"/>
    <property type="evidence" value="ECO:0007669"/>
    <property type="project" value="InterPro"/>
</dbReference>
<dbReference type="SUPFAM" id="SSF110997">
    <property type="entry name" value="Sporulation related repeat"/>
    <property type="match status" value="1"/>
</dbReference>
<dbReference type="GO" id="GO:0032153">
    <property type="term" value="C:cell division site"/>
    <property type="evidence" value="ECO:0007669"/>
    <property type="project" value="TreeGrafter"/>
</dbReference>
<dbReference type="GO" id="GO:0030428">
    <property type="term" value="C:cell septum"/>
    <property type="evidence" value="ECO:0007669"/>
    <property type="project" value="TreeGrafter"/>
</dbReference>
<dbReference type="Proteomes" id="UP000483432">
    <property type="component" value="Unassembled WGS sequence"/>
</dbReference>
<keyword evidence="2" id="KW-0812">Transmembrane</keyword>
<dbReference type="Pfam" id="PF05036">
    <property type="entry name" value="SPOR"/>
    <property type="match status" value="1"/>
</dbReference>
<sequence>MAKSPSRRTDRAGSTFPRKEGTVFSGVMIGLIVGAVLAIGVALWITGNNPFKAFSPDATIPPKPQATSPEPPETAPSFDFYKMLPSDATSEAPPSPRPAAITTLYYLQAGAFQNPADADNLKAQLALLGIETVIQTRDLGGDMGVFHRVRVGPFLAMDEINSTRALLTQNNIPATLVKEIPTPQETP</sequence>
<dbReference type="PANTHER" id="PTHR38687:SF1">
    <property type="entry name" value="CELL DIVISION PROTEIN DEDD"/>
    <property type="match status" value="1"/>
</dbReference>
<dbReference type="PANTHER" id="PTHR38687">
    <property type="entry name" value="CELL DIVISION PROTEIN DEDD-RELATED"/>
    <property type="match status" value="1"/>
</dbReference>
<dbReference type="InterPro" id="IPR007730">
    <property type="entry name" value="SPOR-like_dom"/>
</dbReference>
<dbReference type="InterPro" id="IPR052521">
    <property type="entry name" value="Cell_div_SPOR-domain"/>
</dbReference>
<feature type="region of interest" description="Disordered" evidence="1">
    <location>
        <begin position="56"/>
        <end position="78"/>
    </location>
</feature>
<dbReference type="AlphaFoldDB" id="A0A7C9TC96"/>
<evidence type="ECO:0000256" key="2">
    <source>
        <dbReference type="SAM" id="Phobius"/>
    </source>
</evidence>
<accession>A0A7C9TC96</accession>
<dbReference type="Gene3D" id="3.30.70.1070">
    <property type="entry name" value="Sporulation related repeat"/>
    <property type="match status" value="1"/>
</dbReference>
<feature type="domain" description="SPOR" evidence="3">
    <location>
        <begin position="99"/>
        <end position="180"/>
    </location>
</feature>
<evidence type="ECO:0000313" key="5">
    <source>
        <dbReference type="Proteomes" id="UP000483432"/>
    </source>
</evidence>
<proteinExistence type="predicted"/>
<organism evidence="4 5">
    <name type="scientific">Sulfuriferula multivorans</name>
    <dbReference type="NCBI Taxonomy" id="1559896"/>
    <lineage>
        <taxon>Bacteria</taxon>
        <taxon>Pseudomonadati</taxon>
        <taxon>Pseudomonadota</taxon>
        <taxon>Betaproteobacteria</taxon>
        <taxon>Nitrosomonadales</taxon>
        <taxon>Sulfuricellaceae</taxon>
        <taxon>Sulfuriferula</taxon>
    </lineage>
</organism>
<dbReference type="GO" id="GO:0032506">
    <property type="term" value="P:cytokinetic process"/>
    <property type="evidence" value="ECO:0007669"/>
    <property type="project" value="TreeGrafter"/>
</dbReference>
<comment type="caution">
    <text evidence="4">The sequence shown here is derived from an EMBL/GenBank/DDBJ whole genome shotgun (WGS) entry which is preliminary data.</text>
</comment>
<keyword evidence="2" id="KW-0472">Membrane</keyword>
<name>A0A7C9TC96_9PROT</name>
<dbReference type="EMBL" id="JAAFGW010000280">
    <property type="protein sequence ID" value="NDP49466.1"/>
    <property type="molecule type" value="Genomic_DNA"/>
</dbReference>
<evidence type="ECO:0000259" key="3">
    <source>
        <dbReference type="PROSITE" id="PS51724"/>
    </source>
</evidence>
<reference evidence="4 5" key="1">
    <citation type="submission" date="2019-09" db="EMBL/GenBank/DDBJ databases">
        <title>H2 Metabolism Revealed by Metagenomic Analysis in Subglacial Sediment of East Antarctica.</title>
        <authorList>
            <person name="Yang Z."/>
            <person name="Zhang Y."/>
            <person name="Lv Y."/>
            <person name="Yan W."/>
            <person name="Xiao X."/>
            <person name="Sun B."/>
            <person name="Ma H."/>
        </authorList>
    </citation>
    <scope>NUCLEOTIDE SEQUENCE [LARGE SCALE GENOMIC DNA]</scope>
    <source>
        <strain evidence="4">Bin2_2</strain>
    </source>
</reference>
<protein>
    <submittedName>
        <fullName evidence="4">SPOR domain-containing protein</fullName>
    </submittedName>
</protein>
<evidence type="ECO:0000313" key="4">
    <source>
        <dbReference type="EMBL" id="NDP49466.1"/>
    </source>
</evidence>
<dbReference type="PROSITE" id="PS51724">
    <property type="entry name" value="SPOR"/>
    <property type="match status" value="1"/>
</dbReference>
<gene>
    <name evidence="4" type="ORF">GZ085_13980</name>
</gene>
<evidence type="ECO:0000256" key="1">
    <source>
        <dbReference type="SAM" id="MobiDB-lite"/>
    </source>
</evidence>
<feature type="transmembrane region" description="Helical" evidence="2">
    <location>
        <begin position="21"/>
        <end position="45"/>
    </location>
</feature>
<feature type="compositionally biased region" description="Pro residues" evidence="1">
    <location>
        <begin position="59"/>
        <end position="74"/>
    </location>
</feature>